<sequence>MKKLILTALFGCLFLLNSCGENKKTDIVDSGTYQGVAETVEPGEKEIYVRTSDDKLLELYFTDETTLTKDGSTTTFDSLKEDGKVEVTVEKKGNKLVPISVKVLN</sequence>
<evidence type="ECO:0000313" key="2">
    <source>
        <dbReference type="Proteomes" id="UP001262582"/>
    </source>
</evidence>
<accession>A0ABU3D3N3</accession>
<organism evidence="1 2">
    <name type="scientific">Autumnicola musiva</name>
    <dbReference type="NCBI Taxonomy" id="3075589"/>
    <lineage>
        <taxon>Bacteria</taxon>
        <taxon>Pseudomonadati</taxon>
        <taxon>Bacteroidota</taxon>
        <taxon>Flavobacteriia</taxon>
        <taxon>Flavobacteriales</taxon>
        <taxon>Flavobacteriaceae</taxon>
        <taxon>Autumnicola</taxon>
    </lineage>
</organism>
<comment type="caution">
    <text evidence="1">The sequence shown here is derived from an EMBL/GenBank/DDBJ whole genome shotgun (WGS) entry which is preliminary data.</text>
</comment>
<dbReference type="RefSeq" id="WP_121665217.1">
    <property type="nucleotide sequence ID" value="NZ_JAVRHK010000003.1"/>
</dbReference>
<gene>
    <name evidence="1" type="ORF">RM539_06050</name>
</gene>
<name>A0ABU3D3N3_9FLAO</name>
<protein>
    <submittedName>
        <fullName evidence="1">Uncharacterized protein</fullName>
    </submittedName>
</protein>
<dbReference type="EMBL" id="JAVRHK010000003">
    <property type="protein sequence ID" value="MDT0676141.1"/>
    <property type="molecule type" value="Genomic_DNA"/>
</dbReference>
<proteinExistence type="predicted"/>
<dbReference type="Proteomes" id="UP001262582">
    <property type="component" value="Unassembled WGS sequence"/>
</dbReference>
<reference evidence="1 2" key="1">
    <citation type="submission" date="2023-09" db="EMBL/GenBank/DDBJ databases">
        <authorList>
            <person name="Rey-Velasco X."/>
        </authorList>
    </citation>
    <scope>NUCLEOTIDE SEQUENCE [LARGE SCALE GENOMIC DNA]</scope>
    <source>
        <strain evidence="1 2">F117</strain>
    </source>
</reference>
<keyword evidence="2" id="KW-1185">Reference proteome</keyword>
<evidence type="ECO:0000313" key="1">
    <source>
        <dbReference type="EMBL" id="MDT0676141.1"/>
    </source>
</evidence>